<organism evidence="1 2">
    <name type="scientific">Prymnesium parvum</name>
    <name type="common">Toxic golden alga</name>
    <dbReference type="NCBI Taxonomy" id="97485"/>
    <lineage>
        <taxon>Eukaryota</taxon>
        <taxon>Haptista</taxon>
        <taxon>Haptophyta</taxon>
        <taxon>Prymnesiophyceae</taxon>
        <taxon>Prymnesiales</taxon>
        <taxon>Prymnesiaceae</taxon>
        <taxon>Prymnesium</taxon>
    </lineage>
</organism>
<evidence type="ECO:0000313" key="2">
    <source>
        <dbReference type="Proteomes" id="UP001515480"/>
    </source>
</evidence>
<evidence type="ECO:0000313" key="1">
    <source>
        <dbReference type="EMBL" id="KAL1495932.1"/>
    </source>
</evidence>
<keyword evidence="2" id="KW-1185">Reference proteome</keyword>
<reference evidence="1 2" key="1">
    <citation type="journal article" date="2024" name="Science">
        <title>Giant polyketide synthase enzymes in the biosynthesis of giant marine polyether toxins.</title>
        <authorList>
            <person name="Fallon T.R."/>
            <person name="Shende V.V."/>
            <person name="Wierzbicki I.H."/>
            <person name="Pendleton A.L."/>
            <person name="Watervoot N.F."/>
            <person name="Auber R.P."/>
            <person name="Gonzalez D.J."/>
            <person name="Wisecaver J.H."/>
            <person name="Moore B.S."/>
        </authorList>
    </citation>
    <scope>NUCLEOTIDE SEQUENCE [LARGE SCALE GENOMIC DNA]</scope>
    <source>
        <strain evidence="1 2">12B1</strain>
    </source>
</reference>
<accession>A0AB34ICF1</accession>
<dbReference type="Gene3D" id="2.40.33.20">
    <property type="entry name" value="PK beta-barrel domain-like"/>
    <property type="match status" value="1"/>
</dbReference>
<name>A0AB34ICF1_PRYPA</name>
<gene>
    <name evidence="1" type="ORF">AB1Y20_014574</name>
</gene>
<comment type="caution">
    <text evidence="1">The sequence shown here is derived from an EMBL/GenBank/DDBJ whole genome shotgun (WGS) entry which is preliminary data.</text>
</comment>
<dbReference type="EMBL" id="JBGBPQ010000030">
    <property type="protein sequence ID" value="KAL1495932.1"/>
    <property type="molecule type" value="Genomic_DNA"/>
</dbReference>
<protein>
    <submittedName>
        <fullName evidence="1">Uncharacterized protein</fullName>
    </submittedName>
</protein>
<dbReference type="Proteomes" id="UP001515480">
    <property type="component" value="Unassembled WGS sequence"/>
</dbReference>
<sequence>MLFALQMPVAYSWAASQLHFLTARPVQRSHPFLLEVDPLDASKCGAATGGDVPKTDGIPNYMFRTSGTVTRLAEGADSSAAVHDDGVVYEADRVISLLTSDVIEMFQQQGGTAENIDYIGENMLVEGMLFDDFKAEDLFGITPPDSADGDADAVSLKIIEPRPSSALELGQLGDDEGKRQSILSLSALAPGFSGWNARVVVAGRVRAGFKIAKRNIPAPDSK</sequence>
<proteinExistence type="predicted"/>
<dbReference type="AlphaFoldDB" id="A0AB34ICF1"/>